<organism evidence="1 2">
    <name type="scientific">Candidatus Reidiella endopervernicosa</name>
    <dbReference type="NCBI Taxonomy" id="2738883"/>
    <lineage>
        <taxon>Bacteria</taxon>
        <taxon>Pseudomonadati</taxon>
        <taxon>Pseudomonadota</taxon>
        <taxon>Gammaproteobacteria</taxon>
        <taxon>Candidatus Reidiella</taxon>
    </lineage>
</organism>
<sequence>MSVELAGVVIVDDEPLHFNMPSEILKDNDAIKAAVNVTQSTVCSFEATTGPDPARYPDTDR</sequence>
<gene>
    <name evidence="1" type="ORF">HUE57_14425</name>
</gene>
<dbReference type="EMBL" id="CP054491">
    <property type="protein sequence ID" value="QKQ27347.1"/>
    <property type="molecule type" value="Genomic_DNA"/>
</dbReference>
<keyword evidence="2" id="KW-1185">Reference proteome</keyword>
<dbReference type="AlphaFoldDB" id="A0A6N0HYJ6"/>
<evidence type="ECO:0000313" key="2">
    <source>
        <dbReference type="Proteomes" id="UP000509658"/>
    </source>
</evidence>
<dbReference type="Proteomes" id="UP000509658">
    <property type="component" value="Chromosome"/>
</dbReference>
<proteinExistence type="predicted"/>
<evidence type="ECO:0000313" key="1">
    <source>
        <dbReference type="EMBL" id="QKQ27347.1"/>
    </source>
</evidence>
<reference evidence="1 2" key="1">
    <citation type="submission" date="2020-05" db="EMBL/GenBank/DDBJ databases">
        <title>Horizontal transmission and recombination maintain forever young bacterial symbiont genomes.</title>
        <authorList>
            <person name="Russell S.L."/>
            <person name="Pepper-Tunick E."/>
            <person name="Svedberg J."/>
            <person name="Byrne A."/>
            <person name="Ruelas Castillo J."/>
            <person name="Vollmers C."/>
            <person name="Beinart R.A."/>
            <person name="Corbett-Detig R."/>
        </authorList>
    </citation>
    <scope>NUCLEOTIDE SEQUENCE [LARGE SCALE GENOMIC DNA]</scope>
    <source>
        <strain evidence="1">Santa_Monica_outfall</strain>
    </source>
</reference>
<name>A0A6N0HYJ6_9GAMM</name>
<dbReference type="KEGG" id="rev:HUE57_14425"/>
<accession>A0A6N0HYJ6</accession>
<protein>
    <submittedName>
        <fullName evidence="1">Uncharacterized protein</fullName>
    </submittedName>
</protein>
<dbReference type="RefSeq" id="WP_174673418.1">
    <property type="nucleotide sequence ID" value="NZ_CP054491.1"/>
</dbReference>